<dbReference type="Proteomes" id="UP000235682">
    <property type="component" value="Unassembled WGS sequence"/>
</dbReference>
<dbReference type="EMBL" id="PNHE01000010">
    <property type="protein sequence ID" value="PMC58578.1"/>
    <property type="molecule type" value="Genomic_DNA"/>
</dbReference>
<comment type="caution">
    <text evidence="7">The sequence shown here is derived from an EMBL/GenBank/DDBJ whole genome shotgun (WGS) entry which is preliminary data.</text>
</comment>
<keyword evidence="5 6" id="KW-0472">Membrane</keyword>
<dbReference type="STRING" id="84521.SAMN04487994_10484"/>
<evidence type="ECO:0000313" key="8">
    <source>
        <dbReference type="Proteomes" id="UP000235682"/>
    </source>
</evidence>
<comment type="similarity">
    <text evidence="2">Belongs to the UPF0014 family.</text>
</comment>
<dbReference type="AlphaFoldDB" id="A0A2N6SNB8"/>
<dbReference type="PANTHER" id="PTHR30028:SF0">
    <property type="entry name" value="PROTEIN ALUMINUM SENSITIVE 3"/>
    <property type="match status" value="1"/>
</dbReference>
<feature type="transmembrane region" description="Helical" evidence="6">
    <location>
        <begin position="6"/>
        <end position="24"/>
    </location>
</feature>
<gene>
    <name evidence="7" type="ORF">CJ205_03500</name>
</gene>
<evidence type="ECO:0000256" key="3">
    <source>
        <dbReference type="ARBA" id="ARBA00022692"/>
    </source>
</evidence>
<keyword evidence="3 6" id="KW-0812">Transmembrane</keyword>
<dbReference type="RefSeq" id="WP_102227630.1">
    <property type="nucleotide sequence ID" value="NZ_PNFY01000011.1"/>
</dbReference>
<evidence type="ECO:0000313" key="7">
    <source>
        <dbReference type="EMBL" id="PMC58578.1"/>
    </source>
</evidence>
<name>A0A2N6SNB8_9LACT</name>
<keyword evidence="8" id="KW-1185">Reference proteome</keyword>
<feature type="transmembrane region" description="Helical" evidence="6">
    <location>
        <begin position="215"/>
        <end position="241"/>
    </location>
</feature>
<feature type="transmembrane region" description="Helical" evidence="6">
    <location>
        <begin position="36"/>
        <end position="58"/>
    </location>
</feature>
<dbReference type="InterPro" id="IPR005226">
    <property type="entry name" value="UPF0014_fam"/>
</dbReference>
<keyword evidence="4 6" id="KW-1133">Transmembrane helix</keyword>
<evidence type="ECO:0000256" key="2">
    <source>
        <dbReference type="ARBA" id="ARBA00005268"/>
    </source>
</evidence>
<feature type="transmembrane region" description="Helical" evidence="6">
    <location>
        <begin position="191"/>
        <end position="209"/>
    </location>
</feature>
<evidence type="ECO:0000256" key="1">
    <source>
        <dbReference type="ARBA" id="ARBA00004141"/>
    </source>
</evidence>
<comment type="subcellular location">
    <subcellularLocation>
        <location evidence="1">Membrane</location>
        <topology evidence="1">Multi-pass membrane protein</topology>
    </subcellularLocation>
</comment>
<proteinExistence type="inferred from homology"/>
<evidence type="ECO:0000256" key="6">
    <source>
        <dbReference type="SAM" id="Phobius"/>
    </source>
</evidence>
<evidence type="ECO:0000256" key="5">
    <source>
        <dbReference type="ARBA" id="ARBA00023136"/>
    </source>
</evidence>
<protein>
    <submittedName>
        <fullName evidence="7">Iron export ABC transporter permease subunit FetB</fullName>
    </submittedName>
</protein>
<feature type="transmembrane region" description="Helical" evidence="6">
    <location>
        <begin position="122"/>
        <end position="142"/>
    </location>
</feature>
<reference evidence="7 8" key="1">
    <citation type="submission" date="2017-09" db="EMBL/GenBank/DDBJ databases">
        <title>Bacterial strain isolated from the female urinary microbiota.</title>
        <authorList>
            <person name="Thomas-White K."/>
            <person name="Kumar N."/>
            <person name="Forster S."/>
            <person name="Putonti C."/>
            <person name="Lawley T."/>
            <person name="Wolfe A.J."/>
        </authorList>
    </citation>
    <scope>NUCLEOTIDE SEQUENCE [LARGE SCALE GENOMIC DNA]</scope>
    <source>
        <strain evidence="7 8">UMB0852</strain>
    </source>
</reference>
<feature type="transmembrane region" description="Helical" evidence="6">
    <location>
        <begin position="94"/>
        <end position="116"/>
    </location>
</feature>
<evidence type="ECO:0000256" key="4">
    <source>
        <dbReference type="ARBA" id="ARBA00022989"/>
    </source>
</evidence>
<sequence length="257" mass="27844">MNSLTVSPMTLSITFLLVLIGIFISYKEKLGLEKDIIITVIRAIIQLTVVGYALSYIFGLNKGWATLGMIAVIVFNAAWNAGQRGKGINRSFQYSLVAIALATTVTLCVLVFSGSIQFTPSQMVPITGMIAGNAMNAIGLAYRNLNQLFTDRRQSVVEMLALGAKPKTASSDILRLAIQGGMQPTIDSVKTVGLVSLPGMMSGLMFAGVDPAKAILYQIMVSFMLISTTGLASFTATYLAYREFFNDRYQLLTKEAH</sequence>
<organism evidence="7 8">
    <name type="scientific">Dolosicoccus paucivorans</name>
    <dbReference type="NCBI Taxonomy" id="84521"/>
    <lineage>
        <taxon>Bacteria</taxon>
        <taxon>Bacillati</taxon>
        <taxon>Bacillota</taxon>
        <taxon>Bacilli</taxon>
        <taxon>Lactobacillales</taxon>
        <taxon>Aerococcaceae</taxon>
        <taxon>Dolosicoccus</taxon>
    </lineage>
</organism>
<accession>A0A2N6SNB8</accession>
<dbReference type="PANTHER" id="PTHR30028">
    <property type="entry name" value="UPF0014 INNER MEMBRANE PROTEIN YBBM-RELATED"/>
    <property type="match status" value="1"/>
</dbReference>
<feature type="transmembrane region" description="Helical" evidence="6">
    <location>
        <begin position="64"/>
        <end position="82"/>
    </location>
</feature>
<dbReference type="OrthoDB" id="9791807at2"/>
<dbReference type="Pfam" id="PF03649">
    <property type="entry name" value="UPF0014"/>
    <property type="match status" value="1"/>
</dbReference>
<dbReference type="GO" id="GO:0005886">
    <property type="term" value="C:plasma membrane"/>
    <property type="evidence" value="ECO:0007669"/>
    <property type="project" value="TreeGrafter"/>
</dbReference>